<keyword evidence="3" id="KW-1185">Reference proteome</keyword>
<evidence type="ECO:0000313" key="3">
    <source>
        <dbReference type="Proteomes" id="UP000321595"/>
    </source>
</evidence>
<dbReference type="GO" id="GO:0005524">
    <property type="term" value="F:ATP binding"/>
    <property type="evidence" value="ECO:0007669"/>
    <property type="project" value="UniProtKB-KW"/>
</dbReference>
<comment type="catalytic activity">
    <reaction evidence="1">
        <text>L-glutamyl-tRNA(Gln) + L-glutamine + ATP + H2O = L-glutaminyl-tRNA(Gln) + L-glutamate + ADP + phosphate + H(+)</text>
        <dbReference type="Rhea" id="RHEA:17521"/>
        <dbReference type="Rhea" id="RHEA-COMP:9681"/>
        <dbReference type="Rhea" id="RHEA-COMP:9684"/>
        <dbReference type="ChEBI" id="CHEBI:15377"/>
        <dbReference type="ChEBI" id="CHEBI:15378"/>
        <dbReference type="ChEBI" id="CHEBI:29985"/>
        <dbReference type="ChEBI" id="CHEBI:30616"/>
        <dbReference type="ChEBI" id="CHEBI:43474"/>
        <dbReference type="ChEBI" id="CHEBI:58359"/>
        <dbReference type="ChEBI" id="CHEBI:78520"/>
        <dbReference type="ChEBI" id="CHEBI:78521"/>
        <dbReference type="ChEBI" id="CHEBI:456216"/>
    </reaction>
</comment>
<dbReference type="GO" id="GO:0006450">
    <property type="term" value="P:regulation of translational fidelity"/>
    <property type="evidence" value="ECO:0007669"/>
    <property type="project" value="InterPro"/>
</dbReference>
<comment type="function">
    <text evidence="1">Allows the formation of correctly charged Asn-tRNA(Asn) or Gln-tRNA(Gln) through the transamidation of misacylated Asp-tRNA(Asn) or Glu-tRNA(Gln) in organisms which lack either or both of asparaginyl-tRNA or glutaminyl-tRNA synthetases. The reaction takes place in the presence of glutamine and ATP through an activated phospho-Asp-tRNA(Asn) or phospho-Glu-tRNA(Gln).</text>
</comment>
<dbReference type="GO" id="GO:0006412">
    <property type="term" value="P:translation"/>
    <property type="evidence" value="ECO:0007669"/>
    <property type="project" value="UniProtKB-UniRule"/>
</dbReference>
<dbReference type="OrthoDB" id="9813938at2"/>
<evidence type="ECO:0000313" key="2">
    <source>
        <dbReference type="EMBL" id="QED29192.1"/>
    </source>
</evidence>
<comment type="subunit">
    <text evidence="1">Heterotrimer of A, B and C subunits.</text>
</comment>
<protein>
    <recommendedName>
        <fullName evidence="1">Aspartyl/glutamyl-tRNA(Asn/Gln) amidotransferase subunit C</fullName>
        <shortName evidence="1">Asp/Glu-ADT subunit C</shortName>
        <ecNumber evidence="1">6.3.5.-</ecNumber>
    </recommendedName>
</protein>
<keyword evidence="1" id="KW-0067">ATP-binding</keyword>
<keyword evidence="2" id="KW-0808">Transferase</keyword>
<accession>A0A5B8XTF4</accession>
<dbReference type="Gene3D" id="1.10.20.60">
    <property type="entry name" value="Glu-tRNAGln amidotransferase C subunit, N-terminal domain"/>
    <property type="match status" value="1"/>
</dbReference>
<dbReference type="PANTHER" id="PTHR15004">
    <property type="entry name" value="GLUTAMYL-TRNA(GLN) AMIDOTRANSFERASE SUBUNIT C, MITOCHONDRIAL"/>
    <property type="match status" value="1"/>
</dbReference>
<name>A0A5B8XTF4_9DELT</name>
<dbReference type="HAMAP" id="MF_00122">
    <property type="entry name" value="GatC"/>
    <property type="match status" value="1"/>
</dbReference>
<dbReference type="InterPro" id="IPR036113">
    <property type="entry name" value="Asp/Glu-ADT_sf_sub_c"/>
</dbReference>
<keyword evidence="1" id="KW-0547">Nucleotide-binding</keyword>
<dbReference type="GO" id="GO:0050567">
    <property type="term" value="F:glutaminyl-tRNA synthase (glutamine-hydrolyzing) activity"/>
    <property type="evidence" value="ECO:0007669"/>
    <property type="project" value="UniProtKB-UniRule"/>
</dbReference>
<dbReference type="EC" id="6.3.5.-" evidence="1"/>
<dbReference type="EMBL" id="CP042467">
    <property type="protein sequence ID" value="QED29192.1"/>
    <property type="molecule type" value="Genomic_DNA"/>
</dbReference>
<dbReference type="GO" id="GO:0050566">
    <property type="term" value="F:asparaginyl-tRNA synthase (glutamine-hydrolyzing) activity"/>
    <property type="evidence" value="ECO:0007669"/>
    <property type="project" value="RHEA"/>
</dbReference>
<dbReference type="KEGG" id="bbae:FRD01_18485"/>
<comment type="similarity">
    <text evidence="1">Belongs to the GatC family.</text>
</comment>
<dbReference type="GO" id="GO:0016740">
    <property type="term" value="F:transferase activity"/>
    <property type="evidence" value="ECO:0007669"/>
    <property type="project" value="UniProtKB-KW"/>
</dbReference>
<keyword evidence="1" id="KW-0436">Ligase</keyword>
<dbReference type="Pfam" id="PF02686">
    <property type="entry name" value="GatC"/>
    <property type="match status" value="1"/>
</dbReference>
<dbReference type="NCBIfam" id="TIGR00135">
    <property type="entry name" value="gatC"/>
    <property type="match status" value="1"/>
</dbReference>
<dbReference type="AlphaFoldDB" id="A0A5B8XTF4"/>
<gene>
    <name evidence="1 2" type="primary">gatC</name>
    <name evidence="2" type="ORF">FRD01_18485</name>
</gene>
<keyword evidence="1" id="KW-0648">Protein biosynthesis</keyword>
<reference evidence="2 3" key="1">
    <citation type="submission" date="2019-08" db="EMBL/GenBank/DDBJ databases">
        <authorList>
            <person name="Liang Q."/>
        </authorList>
    </citation>
    <scope>NUCLEOTIDE SEQUENCE [LARGE SCALE GENOMIC DNA]</scope>
    <source>
        <strain evidence="2 3">V1718</strain>
    </source>
</reference>
<comment type="catalytic activity">
    <reaction evidence="1">
        <text>L-aspartyl-tRNA(Asn) + L-glutamine + ATP + H2O = L-asparaginyl-tRNA(Asn) + L-glutamate + ADP + phosphate + 2 H(+)</text>
        <dbReference type="Rhea" id="RHEA:14513"/>
        <dbReference type="Rhea" id="RHEA-COMP:9674"/>
        <dbReference type="Rhea" id="RHEA-COMP:9677"/>
        <dbReference type="ChEBI" id="CHEBI:15377"/>
        <dbReference type="ChEBI" id="CHEBI:15378"/>
        <dbReference type="ChEBI" id="CHEBI:29985"/>
        <dbReference type="ChEBI" id="CHEBI:30616"/>
        <dbReference type="ChEBI" id="CHEBI:43474"/>
        <dbReference type="ChEBI" id="CHEBI:58359"/>
        <dbReference type="ChEBI" id="CHEBI:78515"/>
        <dbReference type="ChEBI" id="CHEBI:78516"/>
        <dbReference type="ChEBI" id="CHEBI:456216"/>
    </reaction>
</comment>
<dbReference type="InterPro" id="IPR003837">
    <property type="entry name" value="GatC"/>
</dbReference>
<sequence>MWTRPWKRRTWRPTRACDLVLAIVRFYEKPCIADLRDLPEVVLITNEEVLKIAQLAHLSFEADELEGLRNDLNSILEYVEALNEVDTEGVEATSHPVSTTMRLREDVAESRLTSNEVLSNAPAKAEGQFQVPKVVAS</sequence>
<proteinExistence type="inferred from homology"/>
<organism evidence="2 3">
    <name type="scientific">Microvenator marinus</name>
    <dbReference type="NCBI Taxonomy" id="2600177"/>
    <lineage>
        <taxon>Bacteria</taxon>
        <taxon>Deltaproteobacteria</taxon>
        <taxon>Bradymonadales</taxon>
        <taxon>Microvenatoraceae</taxon>
        <taxon>Microvenator</taxon>
    </lineage>
</organism>
<dbReference type="SUPFAM" id="SSF141000">
    <property type="entry name" value="Glu-tRNAGln amidotransferase C subunit"/>
    <property type="match status" value="1"/>
</dbReference>
<dbReference type="GO" id="GO:0070681">
    <property type="term" value="P:glutaminyl-tRNAGln biosynthesis via transamidation"/>
    <property type="evidence" value="ECO:0007669"/>
    <property type="project" value="TreeGrafter"/>
</dbReference>
<dbReference type="PANTHER" id="PTHR15004:SF0">
    <property type="entry name" value="GLUTAMYL-TRNA(GLN) AMIDOTRANSFERASE SUBUNIT C, MITOCHONDRIAL"/>
    <property type="match status" value="1"/>
</dbReference>
<dbReference type="Proteomes" id="UP000321595">
    <property type="component" value="Chromosome"/>
</dbReference>
<evidence type="ECO:0000256" key="1">
    <source>
        <dbReference type="HAMAP-Rule" id="MF_00122"/>
    </source>
</evidence>